<organism evidence="1 2">
    <name type="scientific">Strongyloides papillosus</name>
    <name type="common">Intestinal threadworm</name>
    <dbReference type="NCBI Taxonomy" id="174720"/>
    <lineage>
        <taxon>Eukaryota</taxon>
        <taxon>Metazoa</taxon>
        <taxon>Ecdysozoa</taxon>
        <taxon>Nematoda</taxon>
        <taxon>Chromadorea</taxon>
        <taxon>Rhabditida</taxon>
        <taxon>Tylenchina</taxon>
        <taxon>Panagrolaimomorpha</taxon>
        <taxon>Strongyloidoidea</taxon>
        <taxon>Strongyloididae</taxon>
        <taxon>Strongyloides</taxon>
    </lineage>
</organism>
<evidence type="ECO:0000313" key="1">
    <source>
        <dbReference type="Proteomes" id="UP000046392"/>
    </source>
</evidence>
<dbReference type="WBParaSite" id="SPAL_0000880600.1">
    <property type="protein sequence ID" value="SPAL_0000880600.1"/>
    <property type="gene ID" value="SPAL_0000880600"/>
</dbReference>
<keyword evidence="1" id="KW-1185">Reference proteome</keyword>
<accession>A0A0N5BSG3</accession>
<sequence>MNDNINQEDYSFELDFFASKCQIIAQKFVTNMMGFEERGCFTKLSEIYKKKTNEIEECYQDVKNISIILCHYVPIYELVSETSNQIQYLLNTGRIEGDGNLLEYRDFS</sequence>
<proteinExistence type="predicted"/>
<dbReference type="Proteomes" id="UP000046392">
    <property type="component" value="Unplaced"/>
</dbReference>
<protein>
    <submittedName>
        <fullName evidence="2">Uncharacterized protein</fullName>
    </submittedName>
</protein>
<dbReference type="AlphaFoldDB" id="A0A0N5BSG3"/>
<evidence type="ECO:0000313" key="2">
    <source>
        <dbReference type="WBParaSite" id="SPAL_0000880600.1"/>
    </source>
</evidence>
<reference evidence="2" key="1">
    <citation type="submission" date="2017-02" db="UniProtKB">
        <authorList>
            <consortium name="WormBaseParasite"/>
        </authorList>
    </citation>
    <scope>IDENTIFICATION</scope>
</reference>
<name>A0A0N5BSG3_STREA</name>